<keyword evidence="9" id="KW-0732">Signal</keyword>
<evidence type="ECO:0000256" key="3">
    <source>
        <dbReference type="ARBA" id="ARBA00022679"/>
    </source>
</evidence>
<dbReference type="AlphaFoldDB" id="A0A813IMX6"/>
<dbReference type="Gene3D" id="3.40.50.11340">
    <property type="match status" value="1"/>
</dbReference>
<comment type="pathway">
    <text evidence="2">Protein modification; protein glycosylation.</text>
</comment>
<feature type="non-terminal residue" evidence="10">
    <location>
        <position position="353"/>
    </location>
</feature>
<comment type="caution">
    <text evidence="10">The sequence shown here is derived from an EMBL/GenBank/DDBJ whole genome shotgun (WGS) entry which is preliminary data.</text>
</comment>
<dbReference type="Pfam" id="PF10250">
    <property type="entry name" value="O-FucT"/>
    <property type="match status" value="1"/>
</dbReference>
<dbReference type="EMBL" id="CAJNNW010011095">
    <property type="protein sequence ID" value="CAE8652778.1"/>
    <property type="molecule type" value="Genomic_DNA"/>
</dbReference>
<feature type="chain" id="PRO_5032615295" description="GDP-fucose protein O-fucosyltransferase 2" evidence="9">
    <location>
        <begin position="27"/>
        <end position="353"/>
    </location>
</feature>
<evidence type="ECO:0000313" key="11">
    <source>
        <dbReference type="Proteomes" id="UP000626109"/>
    </source>
</evidence>
<evidence type="ECO:0000256" key="8">
    <source>
        <dbReference type="ARBA" id="ARBA00026232"/>
    </source>
</evidence>
<evidence type="ECO:0000256" key="4">
    <source>
        <dbReference type="ARBA" id="ARBA00022824"/>
    </source>
</evidence>
<dbReference type="InterPro" id="IPR019378">
    <property type="entry name" value="GDP-Fuc_O-FucTrfase"/>
</dbReference>
<dbReference type="Proteomes" id="UP000626109">
    <property type="component" value="Unassembled WGS sequence"/>
</dbReference>
<gene>
    <name evidence="10" type="ORF">PGLA2088_LOCUS9962</name>
</gene>
<keyword evidence="3" id="KW-0808">Transferase</keyword>
<evidence type="ECO:0000313" key="10">
    <source>
        <dbReference type="EMBL" id="CAE8652778.1"/>
    </source>
</evidence>
<proteinExistence type="inferred from homology"/>
<dbReference type="PANTHER" id="PTHR13398">
    <property type="entry name" value="GDP-FUCOSE PROTEIN O-FUCOSYLTRANSFERASE 2"/>
    <property type="match status" value="1"/>
</dbReference>
<protein>
    <recommendedName>
        <fullName evidence="8">GDP-fucose protein O-fucosyltransferase 2</fullName>
    </recommendedName>
</protein>
<evidence type="ECO:0000256" key="1">
    <source>
        <dbReference type="ARBA" id="ARBA00004240"/>
    </source>
</evidence>
<evidence type="ECO:0000256" key="9">
    <source>
        <dbReference type="SAM" id="SignalP"/>
    </source>
</evidence>
<keyword evidence="6" id="KW-0119">Carbohydrate metabolism</keyword>
<evidence type="ECO:0000256" key="5">
    <source>
        <dbReference type="ARBA" id="ARBA00023253"/>
    </source>
</evidence>
<evidence type="ECO:0000256" key="2">
    <source>
        <dbReference type="ARBA" id="ARBA00004922"/>
    </source>
</evidence>
<keyword evidence="5" id="KW-0294">Fucose metabolism</keyword>
<evidence type="ECO:0000256" key="7">
    <source>
        <dbReference type="ARBA" id="ARBA00025803"/>
    </source>
</evidence>
<name>A0A813IMX6_POLGL</name>
<comment type="similarity">
    <text evidence="7">Belongs to the glycosyltransferase 68 family.</text>
</comment>
<comment type="subcellular location">
    <subcellularLocation>
        <location evidence="1">Endoplasmic reticulum</location>
    </subcellularLocation>
</comment>
<feature type="signal peptide" evidence="9">
    <location>
        <begin position="1"/>
        <end position="26"/>
    </location>
</feature>
<organism evidence="10 11">
    <name type="scientific">Polarella glacialis</name>
    <name type="common">Dinoflagellate</name>
    <dbReference type="NCBI Taxonomy" id="89957"/>
    <lineage>
        <taxon>Eukaryota</taxon>
        <taxon>Sar</taxon>
        <taxon>Alveolata</taxon>
        <taxon>Dinophyceae</taxon>
        <taxon>Suessiales</taxon>
        <taxon>Suessiaceae</taxon>
        <taxon>Polarella</taxon>
    </lineage>
</organism>
<accession>A0A813IMX6</accession>
<dbReference type="InterPro" id="IPR045130">
    <property type="entry name" value="OFUT2-like"/>
</dbReference>
<keyword evidence="4" id="KW-0256">Endoplasmic reticulum</keyword>
<reference evidence="10" key="1">
    <citation type="submission" date="2021-02" db="EMBL/GenBank/DDBJ databases">
        <authorList>
            <person name="Dougan E. K."/>
            <person name="Rhodes N."/>
            <person name="Thang M."/>
            <person name="Chan C."/>
        </authorList>
    </citation>
    <scope>NUCLEOTIDE SEQUENCE</scope>
</reference>
<sequence length="353" mass="38620">MPSHRVQHGLLRWLVVPLGIIAVGDAQGDANGPPRDANGPNCPEDATLHACEEWCEQAVPNSRGVLSGSPCAHLTAQQMQRGSGPHCTCYDSSFEMELRSCKSTCPASEDKMEEDSLAGEDGVCFGHSGTSTCHGRQESVTRRFALYDVKVGEGFNLQREVFPRMGWVVSQLNRAIKKACGGKHGSGRCAEWVLVLPPWCRLAHWPTRDQEHVPWRHFFLDSALKSAKVPVVEFEEFTYAENGPRVDLVVTTTTERLQRKTMHGRQNGSFYGWANSRGACSGRAGGQPLAGHAWEPDVERWRVAYSGDCQDGVSAIDYRCAALADASGRDIVDLLLTAGREGARSVLVKAAEK</sequence>
<evidence type="ECO:0000256" key="6">
    <source>
        <dbReference type="ARBA" id="ARBA00023277"/>
    </source>
</evidence>
<dbReference type="GO" id="GO:0006004">
    <property type="term" value="P:fucose metabolic process"/>
    <property type="evidence" value="ECO:0007669"/>
    <property type="project" value="UniProtKB-KW"/>
</dbReference>
<dbReference type="GO" id="GO:0005783">
    <property type="term" value="C:endoplasmic reticulum"/>
    <property type="evidence" value="ECO:0007669"/>
    <property type="project" value="UniProtKB-SubCell"/>
</dbReference>
<dbReference type="PANTHER" id="PTHR13398:SF0">
    <property type="entry name" value="GDP-FUCOSE PROTEIN O-FUCOSYLTRANSFERASE 2"/>
    <property type="match status" value="1"/>
</dbReference>
<dbReference type="GO" id="GO:0046922">
    <property type="term" value="F:peptide-O-fucosyltransferase activity"/>
    <property type="evidence" value="ECO:0007669"/>
    <property type="project" value="InterPro"/>
</dbReference>